<dbReference type="SUPFAM" id="SSF144091">
    <property type="entry name" value="Rhomboid-like"/>
    <property type="match status" value="1"/>
</dbReference>
<feature type="compositionally biased region" description="Basic and acidic residues" evidence="12">
    <location>
        <begin position="256"/>
        <end position="272"/>
    </location>
</feature>
<evidence type="ECO:0000256" key="8">
    <source>
        <dbReference type="ARBA" id="ARBA00022833"/>
    </source>
</evidence>
<dbReference type="AlphaFoldDB" id="A0A8T2QCA9"/>
<accession>A0A8T2QCA9</accession>
<keyword evidence="17" id="KW-1185">Reference proteome</keyword>
<keyword evidence="9 13" id="KW-1133">Transmembrane helix</keyword>
<feature type="signal peptide" evidence="14">
    <location>
        <begin position="1"/>
        <end position="30"/>
    </location>
</feature>
<dbReference type="Gene3D" id="1.20.1540.10">
    <property type="entry name" value="Rhomboid-like"/>
    <property type="match status" value="1"/>
</dbReference>
<reference evidence="16" key="1">
    <citation type="submission" date="2021-08" db="EMBL/GenBank/DDBJ databases">
        <title>WGS assembly of Ceratopteris richardii.</title>
        <authorList>
            <person name="Marchant D.B."/>
            <person name="Chen G."/>
            <person name="Jenkins J."/>
            <person name="Shu S."/>
            <person name="Leebens-Mack J."/>
            <person name="Grimwood J."/>
            <person name="Schmutz J."/>
            <person name="Soltis P."/>
            <person name="Soltis D."/>
            <person name="Chen Z.-H."/>
        </authorList>
    </citation>
    <scope>NUCLEOTIDE SEQUENCE</scope>
    <source>
        <strain evidence="16">Whitten #5841</strain>
        <tissue evidence="16">Leaf</tissue>
    </source>
</reference>
<dbReference type="PROSITE" id="PS50199">
    <property type="entry name" value="ZF_RANBP2_2"/>
    <property type="match status" value="1"/>
</dbReference>
<dbReference type="Gene3D" id="4.10.1060.10">
    <property type="entry name" value="Zinc finger, RanBP2-type"/>
    <property type="match status" value="1"/>
</dbReference>
<dbReference type="EMBL" id="CM035441">
    <property type="protein sequence ID" value="KAH7281248.1"/>
    <property type="molecule type" value="Genomic_DNA"/>
</dbReference>
<feature type="region of interest" description="Disordered" evidence="12">
    <location>
        <begin position="255"/>
        <end position="281"/>
    </location>
</feature>
<keyword evidence="14" id="KW-0732">Signal</keyword>
<keyword evidence="4 13" id="KW-0812">Transmembrane</keyword>
<evidence type="ECO:0000256" key="7">
    <source>
        <dbReference type="ARBA" id="ARBA00022801"/>
    </source>
</evidence>
<organism evidence="16 17">
    <name type="scientific">Ceratopteris richardii</name>
    <name type="common">Triangle waterfern</name>
    <dbReference type="NCBI Taxonomy" id="49495"/>
    <lineage>
        <taxon>Eukaryota</taxon>
        <taxon>Viridiplantae</taxon>
        <taxon>Streptophyta</taxon>
        <taxon>Embryophyta</taxon>
        <taxon>Tracheophyta</taxon>
        <taxon>Polypodiopsida</taxon>
        <taxon>Polypodiidae</taxon>
        <taxon>Polypodiales</taxon>
        <taxon>Pteridineae</taxon>
        <taxon>Pteridaceae</taxon>
        <taxon>Parkerioideae</taxon>
        <taxon>Ceratopteris</taxon>
    </lineage>
</organism>
<feature type="transmembrane region" description="Helical" evidence="13">
    <location>
        <begin position="223"/>
        <end position="241"/>
    </location>
</feature>
<dbReference type="InterPro" id="IPR022764">
    <property type="entry name" value="Peptidase_S54_rhomboid_dom"/>
</dbReference>
<dbReference type="InterPro" id="IPR035952">
    <property type="entry name" value="Rhomboid-like_sf"/>
</dbReference>
<feature type="chain" id="PRO_5035809863" description="RanBP2-type domain-containing protein" evidence="14">
    <location>
        <begin position="31"/>
        <end position="348"/>
    </location>
</feature>
<comment type="caution">
    <text evidence="16">The sequence shown here is derived from an EMBL/GenBank/DDBJ whole genome shotgun (WGS) entry which is preliminary data.</text>
</comment>
<comment type="similarity">
    <text evidence="2">Belongs to the peptidase S54 family.</text>
</comment>
<evidence type="ECO:0000256" key="5">
    <source>
        <dbReference type="ARBA" id="ARBA00022723"/>
    </source>
</evidence>
<evidence type="ECO:0000256" key="14">
    <source>
        <dbReference type="SAM" id="SignalP"/>
    </source>
</evidence>
<evidence type="ECO:0000313" key="16">
    <source>
        <dbReference type="EMBL" id="KAH7281248.1"/>
    </source>
</evidence>
<comment type="subcellular location">
    <subcellularLocation>
        <location evidence="1">Membrane</location>
        <topology evidence="1">Multi-pass membrane protein</topology>
    </subcellularLocation>
</comment>
<evidence type="ECO:0000256" key="2">
    <source>
        <dbReference type="ARBA" id="ARBA00009045"/>
    </source>
</evidence>
<keyword evidence="6 11" id="KW-0863">Zinc-finger</keyword>
<evidence type="ECO:0000313" key="17">
    <source>
        <dbReference type="Proteomes" id="UP000825935"/>
    </source>
</evidence>
<evidence type="ECO:0000259" key="15">
    <source>
        <dbReference type="PROSITE" id="PS50199"/>
    </source>
</evidence>
<dbReference type="Pfam" id="PF01694">
    <property type="entry name" value="Rhomboid"/>
    <property type="match status" value="1"/>
</dbReference>
<proteinExistence type="inferred from homology"/>
<feature type="transmembrane region" description="Helical" evidence="13">
    <location>
        <begin position="120"/>
        <end position="142"/>
    </location>
</feature>
<dbReference type="GO" id="GO:0008270">
    <property type="term" value="F:zinc ion binding"/>
    <property type="evidence" value="ECO:0007669"/>
    <property type="project" value="UniProtKB-KW"/>
</dbReference>
<dbReference type="Proteomes" id="UP000825935">
    <property type="component" value="Chromosome 36"/>
</dbReference>
<feature type="region of interest" description="Disordered" evidence="12">
    <location>
        <begin position="312"/>
        <end position="339"/>
    </location>
</feature>
<evidence type="ECO:0000256" key="11">
    <source>
        <dbReference type="PROSITE-ProRule" id="PRU00322"/>
    </source>
</evidence>
<keyword evidence="3" id="KW-0645">Protease</keyword>
<keyword evidence="8" id="KW-0862">Zinc</keyword>
<evidence type="ECO:0000256" key="4">
    <source>
        <dbReference type="ARBA" id="ARBA00022692"/>
    </source>
</evidence>
<keyword evidence="10 13" id="KW-0472">Membrane</keyword>
<dbReference type="SMART" id="SM00547">
    <property type="entry name" value="ZnF_RBZ"/>
    <property type="match status" value="1"/>
</dbReference>
<sequence>MYRGRRRSGRSGDGMLFILAFHALAQFAGRDQKPPVTAALIAANVLLYLRPGRLDDVLPSVSEVCLNPHLILKNLDVKRLLLSAFYHADEAHLVYNMLSLLWKGVQLESTMGSLKFAEMVAVLLGLSHSLVVLTAKGLSVFWGYPDALYNHCAIGFSGVLFALKVVLNWNSPTFTNVYGIMVPSRHAAWAELLLIQMFVPGSSFLGHLCGIMAGLVYVHHRRWLTASGLFGALFRSWSWFWRRITGRPSIFGRGRLGGDPRENNFPEDHRGGTSEQRIGGGSRASSAVWRCRACTYDNFASLEYCEMCDSPYSDGASSSGPTPSAPPMPSGSMSVEDLRRARLARFNR</sequence>
<evidence type="ECO:0000256" key="1">
    <source>
        <dbReference type="ARBA" id="ARBA00004141"/>
    </source>
</evidence>
<dbReference type="GO" id="GO:0004252">
    <property type="term" value="F:serine-type endopeptidase activity"/>
    <property type="evidence" value="ECO:0007669"/>
    <property type="project" value="InterPro"/>
</dbReference>
<protein>
    <recommendedName>
        <fullName evidence="15">RanBP2-type domain-containing protein</fullName>
    </recommendedName>
</protein>
<evidence type="ECO:0000256" key="13">
    <source>
        <dbReference type="SAM" id="Phobius"/>
    </source>
</evidence>
<keyword evidence="7" id="KW-0378">Hydrolase</keyword>
<feature type="transmembrane region" description="Helical" evidence="13">
    <location>
        <begin position="188"/>
        <end position="217"/>
    </location>
</feature>
<dbReference type="Pfam" id="PF00641">
    <property type="entry name" value="Zn_ribbon_RanBP"/>
    <property type="match status" value="1"/>
</dbReference>
<dbReference type="PANTHER" id="PTHR43066:SF1">
    <property type="entry name" value="RHOMBOID PROTEIN 2"/>
    <property type="match status" value="1"/>
</dbReference>
<dbReference type="SUPFAM" id="SSF90209">
    <property type="entry name" value="Ran binding protein zinc finger-like"/>
    <property type="match status" value="1"/>
</dbReference>
<dbReference type="OrthoDB" id="10257275at2759"/>
<evidence type="ECO:0000256" key="9">
    <source>
        <dbReference type="ARBA" id="ARBA00022989"/>
    </source>
</evidence>
<dbReference type="GO" id="GO:0006508">
    <property type="term" value="P:proteolysis"/>
    <property type="evidence" value="ECO:0007669"/>
    <property type="project" value="UniProtKB-KW"/>
</dbReference>
<dbReference type="PROSITE" id="PS01358">
    <property type="entry name" value="ZF_RANBP2_1"/>
    <property type="match status" value="1"/>
</dbReference>
<keyword evidence="5" id="KW-0479">Metal-binding</keyword>
<dbReference type="InterPro" id="IPR001876">
    <property type="entry name" value="Znf_RanBP2"/>
</dbReference>
<evidence type="ECO:0000256" key="6">
    <source>
        <dbReference type="ARBA" id="ARBA00022771"/>
    </source>
</evidence>
<dbReference type="GO" id="GO:0016020">
    <property type="term" value="C:membrane"/>
    <property type="evidence" value="ECO:0007669"/>
    <property type="project" value="UniProtKB-SubCell"/>
</dbReference>
<dbReference type="FunFam" id="1.20.1540.10:FF:000026">
    <property type="entry name" value="Rhomboid-like protein 14, mitochondrial"/>
    <property type="match status" value="1"/>
</dbReference>
<evidence type="ECO:0000256" key="3">
    <source>
        <dbReference type="ARBA" id="ARBA00022670"/>
    </source>
</evidence>
<feature type="transmembrane region" description="Helical" evidence="13">
    <location>
        <begin position="148"/>
        <end position="167"/>
    </location>
</feature>
<evidence type="ECO:0000256" key="12">
    <source>
        <dbReference type="SAM" id="MobiDB-lite"/>
    </source>
</evidence>
<dbReference type="PANTHER" id="PTHR43066">
    <property type="entry name" value="RHOMBOID-RELATED PROTEIN"/>
    <property type="match status" value="1"/>
</dbReference>
<name>A0A8T2QCA9_CERRI</name>
<dbReference type="OMA" id="IMGWPLR"/>
<dbReference type="InterPro" id="IPR036443">
    <property type="entry name" value="Znf_RanBP2_sf"/>
</dbReference>
<feature type="domain" description="RanBP2-type" evidence="15">
    <location>
        <begin position="283"/>
        <end position="314"/>
    </location>
</feature>
<gene>
    <name evidence="16" type="ORF">KP509_36G037600</name>
</gene>
<evidence type="ECO:0000256" key="10">
    <source>
        <dbReference type="ARBA" id="ARBA00023136"/>
    </source>
</evidence>